<proteinExistence type="predicted"/>
<gene>
    <name evidence="1" type="ordered locus">Minf_1125</name>
</gene>
<name>B3DV27_METI4</name>
<evidence type="ECO:0000313" key="2">
    <source>
        <dbReference type="Proteomes" id="UP000009149"/>
    </source>
</evidence>
<dbReference type="STRING" id="481448.Minf_1125"/>
<dbReference type="KEGG" id="min:Minf_1125"/>
<dbReference type="Proteomes" id="UP000009149">
    <property type="component" value="Chromosome"/>
</dbReference>
<sequence length="34" mass="4001">MKARKKCLEHSYSEYSVLENFILYSAKETFSPEA</sequence>
<dbReference type="AlphaFoldDB" id="B3DV27"/>
<dbReference type="EMBL" id="CP000975">
    <property type="protein sequence ID" value="ACD83180.1"/>
    <property type="molecule type" value="Genomic_DNA"/>
</dbReference>
<reference evidence="1 2" key="1">
    <citation type="journal article" date="2008" name="Biol. Direct">
        <title>Complete genome sequence of the extremely acidophilic methanotroph isolate V4, Methylacidiphilum infernorum, a representative of the bacterial phylum Verrucomicrobia.</title>
        <authorList>
            <person name="Hou S."/>
            <person name="Makarova K.S."/>
            <person name="Saw J.H."/>
            <person name="Senin P."/>
            <person name="Ly B.V."/>
            <person name="Zhou Z."/>
            <person name="Ren Y."/>
            <person name="Wang J."/>
            <person name="Galperin M.Y."/>
            <person name="Omelchenko M.V."/>
            <person name="Wolf Y.I."/>
            <person name="Yutin N."/>
            <person name="Koonin E.V."/>
            <person name="Stott M.B."/>
            <person name="Mountain B.W."/>
            <person name="Crowe M.A."/>
            <person name="Smirnova A.V."/>
            <person name="Dunfield P.F."/>
            <person name="Feng L."/>
            <person name="Wang L."/>
            <person name="Alam M."/>
        </authorList>
    </citation>
    <scope>NUCLEOTIDE SEQUENCE [LARGE SCALE GENOMIC DNA]</scope>
    <source>
        <strain evidence="2">Isolate V4</strain>
    </source>
</reference>
<accession>B3DV27</accession>
<dbReference type="HOGENOM" id="CLU_3374609_0_0_0"/>
<evidence type="ECO:0000313" key="1">
    <source>
        <dbReference type="EMBL" id="ACD83180.1"/>
    </source>
</evidence>
<protein>
    <submittedName>
        <fullName evidence="1">Uncharacterized protein</fullName>
    </submittedName>
</protein>
<organism evidence="1 2">
    <name type="scientific">Methylacidiphilum infernorum (isolate V4)</name>
    <name type="common">Methylokorus infernorum (strain V4)</name>
    <dbReference type="NCBI Taxonomy" id="481448"/>
    <lineage>
        <taxon>Bacteria</taxon>
        <taxon>Pseudomonadati</taxon>
        <taxon>Verrucomicrobiota</taxon>
        <taxon>Methylacidiphilae</taxon>
        <taxon>Methylacidiphilales</taxon>
        <taxon>Methylacidiphilaceae</taxon>
        <taxon>Methylacidiphilum (ex Ratnadevi et al. 2023)</taxon>
    </lineage>
</organism>